<dbReference type="SUPFAM" id="SSF52540">
    <property type="entry name" value="P-loop containing nucleoside triphosphate hydrolases"/>
    <property type="match status" value="1"/>
</dbReference>
<reference evidence="5" key="1">
    <citation type="submission" date="2022-07" db="EMBL/GenBank/DDBJ databases">
        <title>Phylogenomic reconstructions and comparative analyses of Kickxellomycotina fungi.</title>
        <authorList>
            <person name="Reynolds N.K."/>
            <person name="Stajich J.E."/>
            <person name="Barry K."/>
            <person name="Grigoriev I.V."/>
            <person name="Crous P."/>
            <person name="Smith M.E."/>
        </authorList>
    </citation>
    <scope>NUCLEOTIDE SEQUENCE</scope>
    <source>
        <strain evidence="5">RSA 861</strain>
    </source>
</reference>
<dbReference type="EMBL" id="JANBPT010000508">
    <property type="protein sequence ID" value="KAJ1918328.1"/>
    <property type="molecule type" value="Genomic_DNA"/>
</dbReference>
<dbReference type="GO" id="GO:0003924">
    <property type="term" value="F:GTPase activity"/>
    <property type="evidence" value="ECO:0007669"/>
    <property type="project" value="UniProtKB-UniRule"/>
</dbReference>
<dbReference type="GO" id="GO:1904263">
    <property type="term" value="P:positive regulation of TORC1 signaling"/>
    <property type="evidence" value="ECO:0007669"/>
    <property type="project" value="TreeGrafter"/>
</dbReference>
<evidence type="ECO:0000313" key="5">
    <source>
        <dbReference type="EMBL" id="KAJ1918328.1"/>
    </source>
</evidence>
<dbReference type="InterPro" id="IPR006762">
    <property type="entry name" value="Gtr1_RagA"/>
</dbReference>
<evidence type="ECO:0000256" key="1">
    <source>
        <dbReference type="ARBA" id="ARBA00007756"/>
    </source>
</evidence>
<dbReference type="Pfam" id="PF04670">
    <property type="entry name" value="Gtr1_RagA"/>
    <property type="match status" value="1"/>
</dbReference>
<protein>
    <recommendedName>
        <fullName evidence="4">GTP-binding protein</fullName>
    </recommendedName>
</protein>
<keyword evidence="3 4" id="KW-0342">GTP-binding</keyword>
<dbReference type="GO" id="GO:0010507">
    <property type="term" value="P:negative regulation of autophagy"/>
    <property type="evidence" value="ECO:0007669"/>
    <property type="project" value="TreeGrafter"/>
</dbReference>
<dbReference type="AlphaFoldDB" id="A0A9W8DTR4"/>
<dbReference type="GO" id="GO:0005634">
    <property type="term" value="C:nucleus"/>
    <property type="evidence" value="ECO:0007669"/>
    <property type="project" value="TreeGrafter"/>
</dbReference>
<comment type="subunit">
    <text evidence="4">Component of the GSE complex.</text>
</comment>
<dbReference type="GO" id="GO:1990131">
    <property type="term" value="C:Gtr1-Gtr2 GTPase complex"/>
    <property type="evidence" value="ECO:0007669"/>
    <property type="project" value="UniProtKB-UniRule"/>
</dbReference>
<proteinExistence type="inferred from homology"/>
<keyword evidence="2 4" id="KW-0547">Nucleotide-binding</keyword>
<dbReference type="GO" id="GO:0009267">
    <property type="term" value="P:cellular response to starvation"/>
    <property type="evidence" value="ECO:0007669"/>
    <property type="project" value="TreeGrafter"/>
</dbReference>
<gene>
    <name evidence="5" type="primary">GTR1_2</name>
    <name evidence="5" type="ORF">IWQ60_007529</name>
</gene>
<accession>A0A9W8DTR4</accession>
<comment type="caution">
    <text evidence="5">The sequence shown here is derived from an EMBL/GenBank/DDBJ whole genome shotgun (WGS) entry which is preliminary data.</text>
</comment>
<dbReference type="PANTHER" id="PTHR11259:SF1">
    <property type="entry name" value="RAS-RELATED GTP-BINDING PROTEIN"/>
    <property type="match status" value="1"/>
</dbReference>
<dbReference type="Gene3D" id="3.30.450.190">
    <property type="match status" value="1"/>
</dbReference>
<dbReference type="Gene3D" id="3.40.50.300">
    <property type="entry name" value="P-loop containing nucleotide triphosphate hydrolases"/>
    <property type="match status" value="1"/>
</dbReference>
<evidence type="ECO:0000313" key="6">
    <source>
        <dbReference type="Proteomes" id="UP001150569"/>
    </source>
</evidence>
<evidence type="ECO:0000256" key="3">
    <source>
        <dbReference type="ARBA" id="ARBA00023134"/>
    </source>
</evidence>
<name>A0A9W8DTR4_9FUNG</name>
<organism evidence="5 6">
    <name type="scientific">Tieghemiomyces parasiticus</name>
    <dbReference type="NCBI Taxonomy" id="78921"/>
    <lineage>
        <taxon>Eukaryota</taxon>
        <taxon>Fungi</taxon>
        <taxon>Fungi incertae sedis</taxon>
        <taxon>Zoopagomycota</taxon>
        <taxon>Kickxellomycotina</taxon>
        <taxon>Dimargaritomycetes</taxon>
        <taxon>Dimargaritales</taxon>
        <taxon>Dimargaritaceae</taxon>
        <taxon>Tieghemiomyces</taxon>
    </lineage>
</organism>
<dbReference type="InterPro" id="IPR027417">
    <property type="entry name" value="P-loop_NTPase"/>
</dbReference>
<dbReference type="Proteomes" id="UP001150569">
    <property type="component" value="Unassembled WGS sequence"/>
</dbReference>
<evidence type="ECO:0000256" key="2">
    <source>
        <dbReference type="ARBA" id="ARBA00022741"/>
    </source>
</evidence>
<comment type="function">
    <text evidence="4">GTPase involved in activation of the TORC1 signaling pathway, which promotes growth and represses autophagy in nutrient-rich conditions.</text>
</comment>
<evidence type="ECO:0000256" key="4">
    <source>
        <dbReference type="RuleBase" id="RU367014"/>
    </source>
</evidence>
<comment type="similarity">
    <text evidence="1 4">Belongs to the GTR/RAG GTP-binding protein family.</text>
</comment>
<sequence length="312" mass="35882">MSIYETKKKILLLGKSGSGKTSMRSIIFSHYSPYDTRRLGPTMDVENISVRVLGRLQLTLWDCGGQENFMFSYFSTQREYIFKSVEMLIYVFDMEARDFESELLYLEQCLDAIKVYSKDAKIVCLLHKMDLVSAETRDRIVNEKTAQLMKRTGKLAVEVFSTSIFEPSLYRAWSRIMNSIMPNIEIIRQHLRQFCEVADVAEVVLFEKTSFLAIAEYQAQEARARKGTFDEMSSILKTFNLALNNKRSTSFRSIRIRLKGFILIITNFTKNTVLMVITDNPAMTVATLSSNIKIVCEHFKKLEGPDPTEAAR</sequence>
<dbReference type="OrthoDB" id="10020193at2759"/>
<dbReference type="GO" id="GO:0005525">
    <property type="term" value="F:GTP binding"/>
    <property type="evidence" value="ECO:0007669"/>
    <property type="project" value="UniProtKB-UniRule"/>
</dbReference>
<dbReference type="PANTHER" id="PTHR11259">
    <property type="entry name" value="RAS-RELATED GTP BINDING RAG/GTR YEAST"/>
    <property type="match status" value="1"/>
</dbReference>
<keyword evidence="6" id="KW-1185">Reference proteome</keyword>